<dbReference type="PANTHER" id="PTHR48125:SF12">
    <property type="entry name" value="AT HOOK TRANSCRIPTION FACTOR FAMILY-RELATED"/>
    <property type="match status" value="1"/>
</dbReference>
<dbReference type="Gene3D" id="1.25.40.10">
    <property type="entry name" value="Tetratricopeptide repeat domain"/>
    <property type="match status" value="1"/>
</dbReference>
<feature type="compositionally biased region" description="Pro residues" evidence="1">
    <location>
        <begin position="1"/>
        <end position="18"/>
    </location>
</feature>
<dbReference type="Proteomes" id="UP001614394">
    <property type="component" value="Unassembled WGS sequence"/>
</dbReference>
<dbReference type="InterPro" id="IPR011990">
    <property type="entry name" value="TPR-like_helical_dom_sf"/>
</dbReference>
<keyword evidence="3" id="KW-1185">Reference proteome</keyword>
<feature type="region of interest" description="Disordered" evidence="1">
    <location>
        <begin position="55"/>
        <end position="134"/>
    </location>
</feature>
<comment type="caution">
    <text evidence="2">The sequence shown here is derived from an EMBL/GenBank/DDBJ whole genome shotgun (WGS) entry which is preliminary data.</text>
</comment>
<dbReference type="PANTHER" id="PTHR48125">
    <property type="entry name" value="LP07818P1"/>
    <property type="match status" value="1"/>
</dbReference>
<protein>
    <submittedName>
        <fullName evidence="2">SAV_2336 N-terminal domain-related protein</fullName>
    </submittedName>
</protein>
<evidence type="ECO:0000313" key="3">
    <source>
        <dbReference type="Proteomes" id="UP001614394"/>
    </source>
</evidence>
<dbReference type="InterPro" id="IPR047738">
    <property type="entry name" value="SAV_2336-like_N"/>
</dbReference>
<dbReference type="NCBIfam" id="NF041121">
    <property type="entry name" value="SAV_2336_NTERM"/>
    <property type="match status" value="1"/>
</dbReference>
<reference evidence="2 3" key="1">
    <citation type="submission" date="2024-10" db="EMBL/GenBank/DDBJ databases">
        <title>The Natural Products Discovery Center: Release of the First 8490 Sequenced Strains for Exploring Actinobacteria Biosynthetic Diversity.</title>
        <authorList>
            <person name="Kalkreuter E."/>
            <person name="Kautsar S.A."/>
            <person name="Yang D."/>
            <person name="Bader C.D."/>
            <person name="Teijaro C.N."/>
            <person name="Fluegel L."/>
            <person name="Davis C.M."/>
            <person name="Simpson J.R."/>
            <person name="Lauterbach L."/>
            <person name="Steele A.D."/>
            <person name="Gui C."/>
            <person name="Meng S."/>
            <person name="Li G."/>
            <person name="Viehrig K."/>
            <person name="Ye F."/>
            <person name="Su P."/>
            <person name="Kiefer A.F."/>
            <person name="Nichols A."/>
            <person name="Cepeda A.J."/>
            <person name="Yan W."/>
            <person name="Fan B."/>
            <person name="Jiang Y."/>
            <person name="Adhikari A."/>
            <person name="Zheng C.-J."/>
            <person name="Schuster L."/>
            <person name="Cowan T.M."/>
            <person name="Smanski M.J."/>
            <person name="Chevrette M.G."/>
            <person name="De Carvalho L.P.S."/>
            <person name="Shen B."/>
        </authorList>
    </citation>
    <scope>NUCLEOTIDE SEQUENCE [LARGE SCALE GENOMIC DNA]</scope>
    <source>
        <strain evidence="2 3">NPDC053399</strain>
    </source>
</reference>
<feature type="compositionally biased region" description="Basic and acidic residues" evidence="1">
    <location>
        <begin position="83"/>
        <end position="100"/>
    </location>
</feature>
<evidence type="ECO:0000313" key="2">
    <source>
        <dbReference type="EMBL" id="MFI9099327.1"/>
    </source>
</evidence>
<dbReference type="EMBL" id="JBITYG010000001">
    <property type="protein sequence ID" value="MFI9099327.1"/>
    <property type="molecule type" value="Genomic_DNA"/>
</dbReference>
<gene>
    <name evidence="2" type="ORF">ACIGXA_02295</name>
</gene>
<accession>A0ABW8C0C5</accession>
<feature type="compositionally biased region" description="Basic and acidic residues" evidence="1">
    <location>
        <begin position="19"/>
        <end position="32"/>
    </location>
</feature>
<proteinExistence type="predicted"/>
<name>A0ABW8C0C5_9ACTN</name>
<feature type="region of interest" description="Disordered" evidence="1">
    <location>
        <begin position="1"/>
        <end position="38"/>
    </location>
</feature>
<evidence type="ECO:0000256" key="1">
    <source>
        <dbReference type="SAM" id="MobiDB-lite"/>
    </source>
</evidence>
<organism evidence="2 3">
    <name type="scientific">Streptomyces fildesensis</name>
    <dbReference type="NCBI Taxonomy" id="375757"/>
    <lineage>
        <taxon>Bacteria</taxon>
        <taxon>Bacillati</taxon>
        <taxon>Actinomycetota</taxon>
        <taxon>Actinomycetes</taxon>
        <taxon>Kitasatosporales</taxon>
        <taxon>Streptomycetaceae</taxon>
        <taxon>Streptomyces</taxon>
    </lineage>
</organism>
<dbReference type="RefSeq" id="WP_399643653.1">
    <property type="nucleotide sequence ID" value="NZ_JBITYG010000001.1"/>
</dbReference>
<sequence>MTAPPPSQPPEAQPPPSPPRRDPLAEIIERLRGAGLDPDLGELADAVWLARWSQPAGAGAEPGEWDDGPRPADRATGTAGVDTVDRSADPAGDAADRDDGPGAESGHPGGGLPGGSIALYPGDRDRTAGGRGAPLPGGAISIGVPEAPALPGLLELQRALRPLQRYHSAAPPIRSELDESATAERSARAGGLLMPVFRSISRGDASLQLLMDASSSMYVWERMLGEFQQVFGQLGAFRDVHVQYLHQTPDGGAAVSRRFEPGAAGLRSADQLNDPTGRQVTVLVSDCAGPLWRSGEAHRLLHRLSRHAPVAVLQPLPQRLWSRTRLPTSYGLLMRGQGPGQSATLHFEGEGALERPGMVPVPVLPPTAAALGAWARLLSGTGTGPVPAAVGWVRADQPAAPPSRPRRPLAPAELVARFRSAASPGAAQLAVYVAAAPLYLPVMQLVQRTMLPDSGPAELSEVLLSGLLTRAGSGGSGGPGTETPPYGTVLDTPAYGTVIGEVPLARPPAQWYAFAEGVQDVLLGPLGRDEALLVLKHCSEYVEQRFGLGGPNFPALAIAQLADGRGGGAVPGRMPGLDGGAEDSARRAAQPFAQVAAKVLERFIPLTDVTEQIGVAGAGAPRAEAALERARVLVGRFESDGMVQSLLDAVQLLRRAAAAGLPTAADPELWSELAQNLLRLWRLQGEAGLLREAQEAAEIAVASPGAVRARAVLARVLHAAASDLRALGQRQAALELLRRADREFTAAGAGAGLEPAETLRITLERAEALEEQWRLSGETGPLQETIGMLEAYSDGRPWGGEDIPQPAGLSLARGRALLMLAGTGDDAERSRVYAAQAAESLEYARAALAAEEAPIEDRVRVQLLLIDALLLAGDRLEQAGRLVARTLEDVRERILRAEVLVRSARLWVHRYAAGGPPSDLDEAADRFQDAGHQMMRDRPEYGELMEEWGAVLLQRAELAGGAAFVSRAIRVLRDCRMQSPAGHPRLTERLMMLGRALLLRYRTSQDLVDLRESEHIFGLAARNGGAPLVRARAWLQLGEANRLNFRHTGGSDRLDQAADAFRRAAETARTAEEGAADPSAAVRLTAEAHHRRGVVYEAAQRPRAAREAYRASLEEWRRLPDGGGRDADWTAERLAALGGGR</sequence>